<proteinExistence type="predicted"/>
<accession>A0A9N7ZCE6</accession>
<dbReference type="EMBL" id="CADEAL010004403">
    <property type="protein sequence ID" value="CAB1458866.1"/>
    <property type="molecule type" value="Genomic_DNA"/>
</dbReference>
<evidence type="ECO:0000313" key="1">
    <source>
        <dbReference type="EMBL" id="CAB1458866.1"/>
    </source>
</evidence>
<protein>
    <submittedName>
        <fullName evidence="1">Uncharacterized protein</fullName>
    </submittedName>
</protein>
<evidence type="ECO:0000313" key="2">
    <source>
        <dbReference type="Proteomes" id="UP001153269"/>
    </source>
</evidence>
<dbReference type="AlphaFoldDB" id="A0A9N7ZCE6"/>
<gene>
    <name evidence="1" type="ORF">PLEPLA_LOCUS46700</name>
</gene>
<name>A0A9N7ZCE6_PLEPL</name>
<comment type="caution">
    <text evidence="1">The sequence shown here is derived from an EMBL/GenBank/DDBJ whole genome shotgun (WGS) entry which is preliminary data.</text>
</comment>
<sequence>MHGCGDMMTVREAAVLESCLRSQPSVAQPPAEMRAPDNRPCTLRSGCRIVVVSERQWVESVPVEDHGRGGMSSYKSGIVQAQLLEKMVKLPEMCAPPHGHNGAGISTTAAARVACAVLCIPAACPPSSLPR</sequence>
<keyword evidence="2" id="KW-1185">Reference proteome</keyword>
<organism evidence="1 2">
    <name type="scientific">Pleuronectes platessa</name>
    <name type="common">European plaice</name>
    <dbReference type="NCBI Taxonomy" id="8262"/>
    <lineage>
        <taxon>Eukaryota</taxon>
        <taxon>Metazoa</taxon>
        <taxon>Chordata</taxon>
        <taxon>Craniata</taxon>
        <taxon>Vertebrata</taxon>
        <taxon>Euteleostomi</taxon>
        <taxon>Actinopterygii</taxon>
        <taxon>Neopterygii</taxon>
        <taxon>Teleostei</taxon>
        <taxon>Neoteleostei</taxon>
        <taxon>Acanthomorphata</taxon>
        <taxon>Carangaria</taxon>
        <taxon>Pleuronectiformes</taxon>
        <taxon>Pleuronectoidei</taxon>
        <taxon>Pleuronectidae</taxon>
        <taxon>Pleuronectes</taxon>
    </lineage>
</organism>
<reference evidence="1" key="1">
    <citation type="submission" date="2020-03" db="EMBL/GenBank/DDBJ databases">
        <authorList>
            <person name="Weist P."/>
        </authorList>
    </citation>
    <scope>NUCLEOTIDE SEQUENCE</scope>
</reference>
<dbReference type="Proteomes" id="UP001153269">
    <property type="component" value="Unassembled WGS sequence"/>
</dbReference>